<gene>
    <name evidence="1" type="ORF">201phi2-1p211</name>
</gene>
<evidence type="ECO:0000313" key="2">
    <source>
        <dbReference type="Proteomes" id="UP000002421"/>
    </source>
</evidence>
<dbReference type="RefSeq" id="YP_001956934.1">
    <property type="nucleotide sequence ID" value="NC_010821.1"/>
</dbReference>
<dbReference type="Proteomes" id="UP000002421">
    <property type="component" value="Segment"/>
</dbReference>
<dbReference type="Pfam" id="PF25613">
    <property type="entry name" value="DUF7941"/>
    <property type="match status" value="1"/>
</dbReference>
<proteinExistence type="predicted"/>
<name>B3FJ73_BP201</name>
<evidence type="ECO:0000313" key="1">
    <source>
        <dbReference type="EMBL" id="ABY63040.1"/>
    </source>
</evidence>
<dbReference type="OrthoDB" id="39948at10239"/>
<accession>B3FJ73</accession>
<dbReference type="KEGG" id="vg:6372556"/>
<protein>
    <submittedName>
        <fullName evidence="1">Virion structural protein</fullName>
    </submittedName>
</protein>
<reference evidence="1 2" key="1">
    <citation type="journal article" date="2008" name="Virology">
        <title>Characterization of Pseudomonas chlororaphis myovirus 201varphi2-1 via genomic sequencing, mass spectrometry, and electron microscopy.</title>
        <authorList>
            <person name="Thomas J.A."/>
            <person name="Rolando M.R."/>
            <person name="Carroll C.A."/>
            <person name="Shen P.S."/>
            <person name="Belnap D.M."/>
            <person name="Weintraub S.T."/>
            <person name="Serwer P."/>
            <person name="Hardies S.C."/>
        </authorList>
    </citation>
    <scope>NUCLEOTIDE SEQUENCE</scope>
</reference>
<dbReference type="InterPro" id="IPR057701">
    <property type="entry name" value="DUF7941"/>
</dbReference>
<sequence length="143" mass="15901">MVSTDIKQSLLTAFNTANKVKPPIQPADVNFSVPEIWLQGQCNSRINIVARADSNNFGGVQTLYYVRRRLSEDLRGIKVPGKSSSYKRFYDVLKVLRDTLGVPLSDNEFLDRNISGPTVTIATTPACLAYLPSDSITLEYTEN</sequence>
<dbReference type="EMBL" id="EU197055">
    <property type="protein sequence ID" value="ABY63040.1"/>
    <property type="molecule type" value="Genomic_DNA"/>
</dbReference>
<organismHost>
    <name type="scientific">Pseudomonas chlororaphis</name>
    <dbReference type="NCBI Taxonomy" id="587753"/>
</organismHost>
<keyword evidence="2" id="KW-1185">Reference proteome</keyword>
<organism evidence="1 2">
    <name type="scientific">Pseudomonas phage 201phi2-1</name>
    <name type="common">Pseudomonas chlororaphis phage 201phi2-1</name>
    <dbReference type="NCBI Taxonomy" id="198110"/>
    <lineage>
        <taxon>Viruses</taxon>
        <taxon>Duplodnaviria</taxon>
        <taxon>Heunggongvirae</taxon>
        <taxon>Uroviricota</taxon>
        <taxon>Caudoviricetes</taxon>
        <taxon>Chimalliviridae</taxon>
        <taxon>Serwervirus</taxon>
        <taxon>Serwervirus 201phi21</taxon>
    </lineage>
</organism>